<name>A0ABT5UC79_9GAMM</name>
<dbReference type="EMBL" id="JAPMOU010000027">
    <property type="protein sequence ID" value="MDE1463985.1"/>
    <property type="molecule type" value="Genomic_DNA"/>
</dbReference>
<dbReference type="Gene3D" id="3.40.190.10">
    <property type="entry name" value="Periplasmic binding protein-like II"/>
    <property type="match status" value="2"/>
</dbReference>
<organism evidence="2 3">
    <name type="scientific">Spartinivicinus poritis</name>
    <dbReference type="NCBI Taxonomy" id="2994640"/>
    <lineage>
        <taxon>Bacteria</taxon>
        <taxon>Pseudomonadati</taxon>
        <taxon>Pseudomonadota</taxon>
        <taxon>Gammaproteobacteria</taxon>
        <taxon>Oceanospirillales</taxon>
        <taxon>Zooshikellaceae</taxon>
        <taxon>Spartinivicinus</taxon>
    </lineage>
</organism>
<comment type="caution">
    <text evidence="2">The sequence shown here is derived from an EMBL/GenBank/DDBJ whole genome shotgun (WGS) entry which is preliminary data.</text>
</comment>
<dbReference type="PROSITE" id="PS51257">
    <property type="entry name" value="PROKAR_LIPOPROTEIN"/>
    <property type="match status" value="1"/>
</dbReference>
<dbReference type="RefSeq" id="WP_274690317.1">
    <property type="nucleotide sequence ID" value="NZ_JAPMOU010000027.1"/>
</dbReference>
<evidence type="ECO:0000313" key="2">
    <source>
        <dbReference type="EMBL" id="MDE1463985.1"/>
    </source>
</evidence>
<keyword evidence="3" id="KW-1185">Reference proteome</keyword>
<accession>A0ABT5UC79</accession>
<feature type="chain" id="PRO_5046193362" evidence="1">
    <location>
        <begin position="22"/>
        <end position="241"/>
    </location>
</feature>
<keyword evidence="1" id="KW-0732">Signal</keyword>
<reference evidence="2 3" key="1">
    <citation type="submission" date="2022-11" db="EMBL/GenBank/DDBJ databases">
        <title>Spartinivicinus poritis sp. nov., isolated from scleractinian coral Porites lutea.</title>
        <authorList>
            <person name="Zhang G."/>
            <person name="Cai L."/>
            <person name="Wei Q."/>
        </authorList>
    </citation>
    <scope>NUCLEOTIDE SEQUENCE [LARGE SCALE GENOMIC DNA]</scope>
    <source>
        <strain evidence="2 3">A2-2</strain>
    </source>
</reference>
<dbReference type="SUPFAM" id="SSF53850">
    <property type="entry name" value="Periplasmic binding protein-like II"/>
    <property type="match status" value="1"/>
</dbReference>
<proteinExistence type="predicted"/>
<evidence type="ECO:0000313" key="3">
    <source>
        <dbReference type="Proteomes" id="UP001528823"/>
    </source>
</evidence>
<dbReference type="Proteomes" id="UP001528823">
    <property type="component" value="Unassembled WGS sequence"/>
</dbReference>
<protein>
    <submittedName>
        <fullName evidence="2">Transporter substrate-binding domain-containing protein</fullName>
    </submittedName>
</protein>
<feature type="signal peptide" evidence="1">
    <location>
        <begin position="1"/>
        <end position="21"/>
    </location>
</feature>
<gene>
    <name evidence="2" type="ORF">ORQ98_18690</name>
</gene>
<evidence type="ECO:0000256" key="1">
    <source>
        <dbReference type="SAM" id="SignalP"/>
    </source>
</evidence>
<sequence>MRKYCNFLCLVCLVWASSCFSAKKWVISTGEGADLLVQLVILVMKEAYHNIGGELEVRYYPGWKRTLIEANKGNTDGELFRIYGTNRDYPNLVMVPVAVAHIEGVAFTGKEELKRFTISGWRSIQHNTIGYIRGIRFITNGTKGFSGVEVLSSMEQLLQSVNSQHLDFGINDRITLVPFLKANEYSNIKILEPPLQKIKLYHYLHRRNSKLVKQITKVLETMASENRIKAIRDDFFRKIAN</sequence>